<dbReference type="InterPro" id="IPR008979">
    <property type="entry name" value="Galactose-bd-like_sf"/>
</dbReference>
<dbReference type="SMART" id="SM00939">
    <property type="entry name" value="PepX_C"/>
    <property type="match status" value="1"/>
</dbReference>
<dbReference type="Pfam" id="PF08530">
    <property type="entry name" value="PepX_C"/>
    <property type="match status" value="1"/>
</dbReference>
<dbReference type="Gene3D" id="2.60.120.260">
    <property type="entry name" value="Galactose-binding domain-like"/>
    <property type="match status" value="1"/>
</dbReference>
<evidence type="ECO:0000259" key="1">
    <source>
        <dbReference type="SMART" id="SM00939"/>
    </source>
</evidence>
<accession>A0A1Y2MAT1</accession>
<protein>
    <recommendedName>
        <fullName evidence="1">Xaa-Pro dipeptidyl-peptidase C-terminal domain-containing protein</fullName>
    </recommendedName>
</protein>
<dbReference type="InterPro" id="IPR029058">
    <property type="entry name" value="AB_hydrolase_fold"/>
</dbReference>
<evidence type="ECO:0000313" key="2">
    <source>
        <dbReference type="EMBL" id="OSS52909.1"/>
    </source>
</evidence>
<dbReference type="AlphaFoldDB" id="A0A1Y2MAT1"/>
<sequence>MSNFDLITHFIIKTNNPAGGIEDINEMYRRSPVSNQLWADKRPDMTKIDIPVFITGSDFSSIHIMGAEWCELYCDPHADKELHSHFDKYLRGVDNDREKMPKVRWPALQFGERESIDNIELADFPVPNTQYKEFHLLGSDMTEAPASKTGIVSYNSEDSNSIAEFAHKFTQKSRLIGLPKAAPRMSSPSHDDMNVFVILRKRGNDGKLLMHLTFPFSAVPKEYKTIEDILENERASLNLHLGSVGALRASHRAFDPELSIHEQFPFHLNDKEEKITPGEVVKLEIGIWSMGVDFDAAFPCIAEYSAFLATWLGHEKSKVEHRIHLGPETPIRVIFPYVALSYQVRQNNNPV</sequence>
<reference evidence="2 3" key="1">
    <citation type="journal article" date="2017" name="Genome Announc.">
        <title>Genome sequence of the saprophytic ascomycete Epicoccum nigrum ICMP 19927 strain isolated from New Zealand.</title>
        <authorList>
            <person name="Fokin M."/>
            <person name="Fleetwood D."/>
            <person name="Weir B.S."/>
            <person name="Villas-Boas S.G."/>
        </authorList>
    </citation>
    <scope>NUCLEOTIDE SEQUENCE [LARGE SCALE GENOMIC DNA]</scope>
    <source>
        <strain evidence="2 3">ICMP 19927</strain>
    </source>
</reference>
<keyword evidence="3" id="KW-1185">Reference proteome</keyword>
<dbReference type="InParanoid" id="A0A1Y2MAT1"/>
<organism evidence="2 3">
    <name type="scientific">Epicoccum nigrum</name>
    <name type="common">Soil fungus</name>
    <name type="synonym">Epicoccum purpurascens</name>
    <dbReference type="NCBI Taxonomy" id="105696"/>
    <lineage>
        <taxon>Eukaryota</taxon>
        <taxon>Fungi</taxon>
        <taxon>Dikarya</taxon>
        <taxon>Ascomycota</taxon>
        <taxon>Pezizomycotina</taxon>
        <taxon>Dothideomycetes</taxon>
        <taxon>Pleosporomycetidae</taxon>
        <taxon>Pleosporales</taxon>
        <taxon>Pleosporineae</taxon>
        <taxon>Didymellaceae</taxon>
        <taxon>Epicoccum</taxon>
    </lineage>
</organism>
<proteinExistence type="predicted"/>
<dbReference type="EMBL" id="KZ107839">
    <property type="protein sequence ID" value="OSS52909.1"/>
    <property type="molecule type" value="Genomic_DNA"/>
</dbReference>
<dbReference type="STRING" id="105696.A0A1Y2MAT1"/>
<dbReference type="SUPFAM" id="SSF53474">
    <property type="entry name" value="alpha/beta-Hydrolases"/>
    <property type="match status" value="1"/>
</dbReference>
<dbReference type="InterPro" id="IPR013736">
    <property type="entry name" value="Xaa-Pro_dipept_C"/>
</dbReference>
<evidence type="ECO:0000313" key="3">
    <source>
        <dbReference type="Proteomes" id="UP000193240"/>
    </source>
</evidence>
<dbReference type="SUPFAM" id="SSF49785">
    <property type="entry name" value="Galactose-binding domain-like"/>
    <property type="match status" value="1"/>
</dbReference>
<gene>
    <name evidence="2" type="ORF">B5807_02763</name>
</gene>
<dbReference type="OMA" id="HGTFEGF"/>
<name>A0A1Y2MAT1_EPING</name>
<dbReference type="GO" id="GO:0008239">
    <property type="term" value="F:dipeptidyl-peptidase activity"/>
    <property type="evidence" value="ECO:0007669"/>
    <property type="project" value="InterPro"/>
</dbReference>
<dbReference type="Proteomes" id="UP000193240">
    <property type="component" value="Unassembled WGS sequence"/>
</dbReference>
<feature type="domain" description="Xaa-Pro dipeptidyl-peptidase C-terminal" evidence="1">
    <location>
        <begin position="83"/>
        <end position="334"/>
    </location>
</feature>